<dbReference type="Pfam" id="PF05013">
    <property type="entry name" value="FGase"/>
    <property type="match status" value="1"/>
</dbReference>
<comment type="caution">
    <text evidence="1">The sequence shown here is derived from an EMBL/GenBank/DDBJ whole genome shotgun (WGS) entry which is preliminary data.</text>
</comment>
<dbReference type="Proteomes" id="UP000289792">
    <property type="component" value="Unassembled WGS sequence"/>
</dbReference>
<dbReference type="SUPFAM" id="SSF53187">
    <property type="entry name" value="Zn-dependent exopeptidases"/>
    <property type="match status" value="1"/>
</dbReference>
<sequence length="263" mass="30422">MIGYNTLLGLDLFSDEIEDSYIFHIPHSKTEIPDQFKSDFVSTELMEHEIKLLTDFATDEIYTIGSLSKVVFPYSRIFCDVERLDDENEVMFAYGRGFYYTKTDSGELLRENSNGNKEVIYNDYYLKHHETLTNLVDQKLKDGRSPLIVDCHSFSDTPFTSDIEQGLERPDFCIGTDDYHTPKWLVDMAVAYLTNQGYSVKINYPYVGTIVPLKHYQKNENVQSIMIEVNRKLYMDGGVVNDSKVIELNQLMSSLFLVNYQPN</sequence>
<dbReference type="Gene3D" id="3.40.630.40">
    <property type="entry name" value="Zn-dependent exopeptidases"/>
    <property type="match status" value="1"/>
</dbReference>
<dbReference type="RefSeq" id="WP_129016116.1">
    <property type="nucleotide sequence ID" value="NZ_SDDZ01000002.1"/>
</dbReference>
<dbReference type="OrthoDB" id="8716700at2"/>
<dbReference type="InterPro" id="IPR007709">
    <property type="entry name" value="N-FG_amidohydro"/>
</dbReference>
<keyword evidence="2" id="KW-1185">Reference proteome</keyword>
<protein>
    <recommendedName>
        <fullName evidence="3">N-formylglutamate amidohydrolase</fullName>
    </recommendedName>
</protein>
<evidence type="ECO:0000313" key="1">
    <source>
        <dbReference type="EMBL" id="RXJ51119.1"/>
    </source>
</evidence>
<dbReference type="EMBL" id="SDDZ01000002">
    <property type="protein sequence ID" value="RXJ51119.1"/>
    <property type="molecule type" value="Genomic_DNA"/>
</dbReference>
<evidence type="ECO:0000313" key="2">
    <source>
        <dbReference type="Proteomes" id="UP000289792"/>
    </source>
</evidence>
<proteinExistence type="predicted"/>
<gene>
    <name evidence="1" type="ORF">ESZ48_04380</name>
</gene>
<name>A0A4Q0XLA7_9FLAO</name>
<accession>A0A4Q0XLA7</accession>
<organism evidence="1 2">
    <name type="scientific">Gelidibacter gilvus</name>
    <dbReference type="NCBI Taxonomy" id="59602"/>
    <lineage>
        <taxon>Bacteria</taxon>
        <taxon>Pseudomonadati</taxon>
        <taxon>Bacteroidota</taxon>
        <taxon>Flavobacteriia</taxon>
        <taxon>Flavobacteriales</taxon>
        <taxon>Flavobacteriaceae</taxon>
        <taxon>Gelidibacter</taxon>
    </lineage>
</organism>
<dbReference type="AlphaFoldDB" id="A0A4Q0XLA7"/>
<evidence type="ECO:0008006" key="3">
    <source>
        <dbReference type="Google" id="ProtNLM"/>
    </source>
</evidence>
<reference evidence="1 2" key="1">
    <citation type="submission" date="2019-01" db="EMBL/GenBank/DDBJ databases">
        <title>Genome sequence of the Antarctic species Gelidibacter gilvus ACAM 158(T).</title>
        <authorList>
            <person name="Bowman J.P."/>
        </authorList>
    </citation>
    <scope>NUCLEOTIDE SEQUENCE [LARGE SCALE GENOMIC DNA]</scope>
    <source>
        <strain evidence="1 2">IC158</strain>
    </source>
</reference>